<dbReference type="GO" id="GO:0005634">
    <property type="term" value="C:nucleus"/>
    <property type="evidence" value="ECO:0007669"/>
    <property type="project" value="TreeGrafter"/>
</dbReference>
<feature type="region of interest" description="Disordered" evidence="1">
    <location>
        <begin position="375"/>
        <end position="396"/>
    </location>
</feature>
<feature type="region of interest" description="Disordered" evidence="1">
    <location>
        <begin position="114"/>
        <end position="139"/>
    </location>
</feature>
<dbReference type="CDD" id="cd14279">
    <property type="entry name" value="CUE"/>
    <property type="match status" value="1"/>
</dbReference>
<evidence type="ECO:0000313" key="4">
    <source>
        <dbReference type="EMBL" id="OAX83583.1"/>
    </source>
</evidence>
<dbReference type="PANTHER" id="PTHR46535:SF1">
    <property type="entry name" value="NEDD4-BINDING PROTEIN 2"/>
    <property type="match status" value="1"/>
</dbReference>
<evidence type="ECO:0000313" key="5">
    <source>
        <dbReference type="Proteomes" id="UP000091918"/>
    </source>
</evidence>
<keyword evidence="5" id="KW-1185">Reference proteome</keyword>
<dbReference type="Pfam" id="PF08590">
    <property type="entry name" value="DUF1771"/>
    <property type="match status" value="1"/>
</dbReference>
<dbReference type="PROSITE" id="PS50828">
    <property type="entry name" value="SMR"/>
    <property type="match status" value="1"/>
</dbReference>
<dbReference type="InterPro" id="IPR002625">
    <property type="entry name" value="Smr_dom"/>
</dbReference>
<dbReference type="SUPFAM" id="SSF46934">
    <property type="entry name" value="UBA-like"/>
    <property type="match status" value="1"/>
</dbReference>
<dbReference type="InterPro" id="IPR058864">
    <property type="entry name" value="UBA_10"/>
</dbReference>
<proteinExistence type="predicted"/>
<dbReference type="InterPro" id="IPR003892">
    <property type="entry name" value="CUE"/>
</dbReference>
<dbReference type="InterPro" id="IPR052772">
    <property type="entry name" value="Endo/PolyKinase_Domain-Protein"/>
</dbReference>
<dbReference type="InterPro" id="IPR013899">
    <property type="entry name" value="DUF1771"/>
</dbReference>
<dbReference type="Pfam" id="PF26286">
    <property type="entry name" value="UBA_10"/>
    <property type="match status" value="1"/>
</dbReference>
<feature type="compositionally biased region" description="Polar residues" evidence="1">
    <location>
        <begin position="67"/>
        <end position="79"/>
    </location>
</feature>
<dbReference type="SMART" id="SM00463">
    <property type="entry name" value="SMR"/>
    <property type="match status" value="1"/>
</dbReference>
<dbReference type="PANTHER" id="PTHR46535">
    <property type="entry name" value="NEDD4-BINDING PROTEIN 2"/>
    <property type="match status" value="1"/>
</dbReference>
<dbReference type="Proteomes" id="UP000091918">
    <property type="component" value="Unassembled WGS sequence"/>
</dbReference>
<dbReference type="GO" id="GO:0004519">
    <property type="term" value="F:endonuclease activity"/>
    <property type="evidence" value="ECO:0007669"/>
    <property type="project" value="TreeGrafter"/>
</dbReference>
<feature type="domain" description="Smr" evidence="2">
    <location>
        <begin position="471"/>
        <end position="559"/>
    </location>
</feature>
<dbReference type="OrthoDB" id="443981at2759"/>
<dbReference type="Gene3D" id="1.10.8.10">
    <property type="entry name" value="DNA helicase RuvA subunit, C-terminal domain"/>
    <property type="match status" value="1"/>
</dbReference>
<feature type="region of interest" description="Disordered" evidence="1">
    <location>
        <begin position="60"/>
        <end position="101"/>
    </location>
</feature>
<organism evidence="4 5">
    <name type="scientific">Emergomyces africanus</name>
    <dbReference type="NCBI Taxonomy" id="1955775"/>
    <lineage>
        <taxon>Eukaryota</taxon>
        <taxon>Fungi</taxon>
        <taxon>Dikarya</taxon>
        <taxon>Ascomycota</taxon>
        <taxon>Pezizomycotina</taxon>
        <taxon>Eurotiomycetes</taxon>
        <taxon>Eurotiomycetidae</taxon>
        <taxon>Onygenales</taxon>
        <taxon>Ajellomycetaceae</taxon>
        <taxon>Emergomyces</taxon>
    </lineage>
</organism>
<feature type="domain" description="CUE" evidence="3">
    <location>
        <begin position="149"/>
        <end position="192"/>
    </location>
</feature>
<dbReference type="STRING" id="1658172.A0A1B7P3J3"/>
<dbReference type="SMART" id="SM01162">
    <property type="entry name" value="DUF1771"/>
    <property type="match status" value="1"/>
</dbReference>
<evidence type="ECO:0000256" key="1">
    <source>
        <dbReference type="SAM" id="MobiDB-lite"/>
    </source>
</evidence>
<dbReference type="InterPro" id="IPR009060">
    <property type="entry name" value="UBA-like_sf"/>
</dbReference>
<feature type="compositionally biased region" description="Polar residues" evidence="1">
    <location>
        <begin position="380"/>
        <end position="393"/>
    </location>
</feature>
<evidence type="ECO:0000259" key="2">
    <source>
        <dbReference type="PROSITE" id="PS50828"/>
    </source>
</evidence>
<accession>A0A1B7P3J3</accession>
<comment type="caution">
    <text evidence="4">The sequence shown here is derived from an EMBL/GenBank/DDBJ whole genome shotgun (WGS) entry which is preliminary data.</text>
</comment>
<dbReference type="AlphaFoldDB" id="A0A1B7P3J3"/>
<sequence length="562" mass="61551">MDEPVESLMKVGVDIQIFGLENEYCPPLDPALFAAIASDYDLLYDESVQQLRNTLDGLKASADEQETTTFDPSGTSGQDFTGDEDELASEQDGSHPTQKSLTSNITSIESDLSAASLDENQKPTRFGGGWSSPHTEQSPTCVSRITGLTLESKTIYLMEMFPSIDHYTIVHTLRKCAEDIDRSMDVLLNLAFFEDQSADGQEDKVSVPKGIDGFEGDIQLRERKRAKSKRIKKQTSLHHSGASVLAQRELNKVENKWENSKRDVDFICSRTYLSPKSVTSAYHLNGASLPNTLHSLASTEAEQHAKDMMDSPVVVTQIAELQQEFHRVPPEKLAGLLRLTRSSTSAASELAAVMITVKPPPLPTDIVQIQQAPIDLKNDPPNQTQKVPSWTRQPQRDHLTSRAIANSHISAGHSAFTKANSAYRRGKSDHLMAGAAGYYSAVGREHMEKAKKEAAAAADALVESQSDSRLLDLHGVSVQHAVGIVKRKVEAWWDSLGDAKYAPAGGWRPVQEGYRIITGLGRHSKNGTARLGPAVARALVNEGWKVEVGEGYLTVTGLARRQ</sequence>
<dbReference type="Gene3D" id="3.30.1370.110">
    <property type="match status" value="1"/>
</dbReference>
<dbReference type="GO" id="GO:0043130">
    <property type="term" value="F:ubiquitin binding"/>
    <property type="evidence" value="ECO:0007669"/>
    <property type="project" value="InterPro"/>
</dbReference>
<gene>
    <name evidence="4" type="ORF">ACJ72_02048</name>
</gene>
<protein>
    <recommendedName>
        <fullName evidence="6">Smr domain-containing protein</fullName>
    </recommendedName>
</protein>
<dbReference type="SUPFAM" id="SSF160443">
    <property type="entry name" value="SMR domain-like"/>
    <property type="match status" value="1"/>
</dbReference>
<evidence type="ECO:0000259" key="3">
    <source>
        <dbReference type="PROSITE" id="PS51140"/>
    </source>
</evidence>
<evidence type="ECO:0008006" key="6">
    <source>
        <dbReference type="Google" id="ProtNLM"/>
    </source>
</evidence>
<dbReference type="InterPro" id="IPR036063">
    <property type="entry name" value="Smr_dom_sf"/>
</dbReference>
<dbReference type="EMBL" id="LGUA01000158">
    <property type="protein sequence ID" value="OAX83583.1"/>
    <property type="molecule type" value="Genomic_DNA"/>
</dbReference>
<name>A0A1B7P3J3_9EURO</name>
<dbReference type="PROSITE" id="PS51140">
    <property type="entry name" value="CUE"/>
    <property type="match status" value="1"/>
</dbReference>
<reference evidence="4 5" key="1">
    <citation type="submission" date="2015-07" db="EMBL/GenBank/DDBJ databases">
        <title>Emmonsia species relationships and genome sequence.</title>
        <authorList>
            <person name="Cuomo C.A."/>
            <person name="Schwartz I.S."/>
            <person name="Kenyon C."/>
            <person name="de Hoog G.S."/>
            <person name="Govender N.P."/>
            <person name="Botha A."/>
            <person name="Moreno L."/>
            <person name="de Vries M."/>
            <person name="Munoz J.F."/>
            <person name="Stielow J.B."/>
        </authorList>
    </citation>
    <scope>NUCLEOTIDE SEQUENCE [LARGE SCALE GENOMIC DNA]</scope>
    <source>
        <strain evidence="4 5">CBS 136260</strain>
    </source>
</reference>